<evidence type="ECO:0000313" key="4">
    <source>
        <dbReference type="Proteomes" id="UP000429607"/>
    </source>
</evidence>
<comment type="caution">
    <text evidence="2">The sequence shown here is derived from an EMBL/GenBank/DDBJ whole genome shotgun (WGS) entry which is preliminary data.</text>
</comment>
<dbReference type="OrthoDB" id="120719at2759"/>
<dbReference type="Proteomes" id="UP000429607">
    <property type="component" value="Unassembled WGS sequence"/>
</dbReference>
<dbReference type="EMBL" id="QXFV01002562">
    <property type="protein sequence ID" value="KAE8986118.1"/>
    <property type="molecule type" value="Genomic_DNA"/>
</dbReference>
<dbReference type="EMBL" id="QXFU01002592">
    <property type="protein sequence ID" value="KAE8983869.1"/>
    <property type="molecule type" value="Genomic_DNA"/>
</dbReference>
<protein>
    <submittedName>
        <fullName evidence="2">Uncharacterized protein</fullName>
    </submittedName>
</protein>
<proteinExistence type="predicted"/>
<evidence type="ECO:0000256" key="1">
    <source>
        <dbReference type="SAM" id="Coils"/>
    </source>
</evidence>
<dbReference type="AlphaFoldDB" id="A0A6A3ILP0"/>
<reference evidence="4 5" key="1">
    <citation type="submission" date="2018-09" db="EMBL/GenBank/DDBJ databases">
        <title>Genomic investigation of the strawberry pathogen Phytophthora fragariae indicates pathogenicity is determined by transcriptional variation in three key races.</title>
        <authorList>
            <person name="Adams T.M."/>
            <person name="Armitage A.D."/>
            <person name="Sobczyk M.K."/>
            <person name="Bates H.J."/>
            <person name="Dunwell J.M."/>
            <person name="Nellist C.F."/>
            <person name="Harrison R.J."/>
        </authorList>
    </citation>
    <scope>NUCLEOTIDE SEQUENCE [LARGE SCALE GENOMIC DNA]</scope>
    <source>
        <strain evidence="3 4">SCRP249</strain>
        <strain evidence="2 5">SCRP324</strain>
    </source>
</reference>
<sequence>MATIEELQAQNEELHRELTTCHATIANRDATVHDLRQANARKDAQITKLITAHHHERMVLLNGVETRLDQLLQLHQQLEHQLRQSENRVTTAPAEDDRVHGFAMTLRPLRQEGAHEIRFIAGQESYVTRQVSEANALLFEFTETGNPIDLRQNFQRVANERLRARITTYLAENPEAEAPDIVFRCCRSRWVENDTFPLEEVAEIVMELLNETNSGLHLAQLYHDLHAQLRRFVRTQRFAL</sequence>
<organism evidence="2 5">
    <name type="scientific">Phytophthora rubi</name>
    <dbReference type="NCBI Taxonomy" id="129364"/>
    <lineage>
        <taxon>Eukaryota</taxon>
        <taxon>Sar</taxon>
        <taxon>Stramenopiles</taxon>
        <taxon>Oomycota</taxon>
        <taxon>Peronosporomycetes</taxon>
        <taxon>Peronosporales</taxon>
        <taxon>Peronosporaceae</taxon>
        <taxon>Phytophthora</taxon>
    </lineage>
</organism>
<dbReference type="Proteomes" id="UP000435112">
    <property type="component" value="Unassembled WGS sequence"/>
</dbReference>
<name>A0A6A3ILP0_9STRA</name>
<gene>
    <name evidence="3" type="ORF">PR001_g22685</name>
    <name evidence="2" type="ORF">PR002_g23124</name>
</gene>
<evidence type="ECO:0000313" key="5">
    <source>
        <dbReference type="Proteomes" id="UP000435112"/>
    </source>
</evidence>
<keyword evidence="1" id="KW-0175">Coiled coil</keyword>
<feature type="coiled-coil region" evidence="1">
    <location>
        <begin position="61"/>
        <end position="88"/>
    </location>
</feature>
<evidence type="ECO:0000313" key="3">
    <source>
        <dbReference type="EMBL" id="KAE8986118.1"/>
    </source>
</evidence>
<accession>A0A6A3ILP0</accession>
<evidence type="ECO:0000313" key="2">
    <source>
        <dbReference type="EMBL" id="KAE8983869.1"/>
    </source>
</evidence>